<dbReference type="InterPro" id="IPR019076">
    <property type="entry name" value="Spore_lipoprot_YhcN/YlaJ-like"/>
</dbReference>
<reference evidence="2 3" key="1">
    <citation type="submission" date="2019-12" db="EMBL/GenBank/DDBJ databases">
        <title>Whole-genome analyses of novel actinobacteria.</title>
        <authorList>
            <person name="Sahin N."/>
            <person name="Saygin H."/>
        </authorList>
    </citation>
    <scope>NUCLEOTIDE SEQUENCE [LARGE SCALE GENOMIC DNA]</scope>
    <source>
        <strain evidence="2 3">KC615</strain>
    </source>
</reference>
<keyword evidence="2" id="KW-0449">Lipoprotein</keyword>
<dbReference type="NCBIfam" id="TIGR02898">
    <property type="entry name" value="spore_YhcN_YlaJ"/>
    <property type="match status" value="1"/>
</dbReference>
<keyword evidence="1" id="KW-0732">Signal</keyword>
<organism evidence="2 3">
    <name type="scientific">Shimazuella alba</name>
    <dbReference type="NCBI Taxonomy" id="2690964"/>
    <lineage>
        <taxon>Bacteria</taxon>
        <taxon>Bacillati</taxon>
        <taxon>Bacillota</taxon>
        <taxon>Bacilli</taxon>
        <taxon>Bacillales</taxon>
        <taxon>Thermoactinomycetaceae</taxon>
        <taxon>Shimazuella</taxon>
    </lineage>
</organism>
<name>A0A6I4VY15_9BACL</name>
<dbReference type="InterPro" id="IPR014247">
    <property type="entry name" value="Spore_lipoprot_YhcN/YlaJ"/>
</dbReference>
<evidence type="ECO:0000313" key="3">
    <source>
        <dbReference type="Proteomes" id="UP000430692"/>
    </source>
</evidence>
<sequence>MMAYLRFIGLCSLVACFFVGCAPENSAPKEVSPKTQKISYTERVKQTVPAPQYNKSAQDVSNRLETIAKNMPHVKDATAVSVGKYSIVGLDLEDNLDRARVGTVKYSVAEALHKDPVGARALVTADTDLVQRINNVNHDIQDGKPVSSILQELAGIAERIAPQPTKIVPKQEKPS</sequence>
<protein>
    <submittedName>
        <fullName evidence="2">YhcN/YlaJ family sporulation lipoprotein</fullName>
    </submittedName>
</protein>
<feature type="chain" id="PRO_5038928419" evidence="1">
    <location>
        <begin position="23"/>
        <end position="175"/>
    </location>
</feature>
<dbReference type="Pfam" id="PF09580">
    <property type="entry name" value="Spore_YhcN_YlaJ"/>
    <property type="match status" value="1"/>
</dbReference>
<evidence type="ECO:0000313" key="2">
    <source>
        <dbReference type="EMBL" id="MXQ55378.1"/>
    </source>
</evidence>
<dbReference type="RefSeq" id="WP_160802726.1">
    <property type="nucleotide sequence ID" value="NZ_WUUL01000013.1"/>
</dbReference>
<comment type="caution">
    <text evidence="2">The sequence shown here is derived from an EMBL/GenBank/DDBJ whole genome shotgun (WGS) entry which is preliminary data.</text>
</comment>
<keyword evidence="3" id="KW-1185">Reference proteome</keyword>
<proteinExistence type="predicted"/>
<accession>A0A6I4VY15</accession>
<feature type="signal peptide" evidence="1">
    <location>
        <begin position="1"/>
        <end position="22"/>
    </location>
</feature>
<dbReference type="GO" id="GO:0030435">
    <property type="term" value="P:sporulation resulting in formation of a cellular spore"/>
    <property type="evidence" value="ECO:0007669"/>
    <property type="project" value="InterPro"/>
</dbReference>
<dbReference type="AlphaFoldDB" id="A0A6I4VY15"/>
<gene>
    <name evidence="2" type="ORF">GSM42_16980</name>
</gene>
<evidence type="ECO:0000256" key="1">
    <source>
        <dbReference type="SAM" id="SignalP"/>
    </source>
</evidence>
<dbReference type="PROSITE" id="PS51257">
    <property type="entry name" value="PROKAR_LIPOPROTEIN"/>
    <property type="match status" value="1"/>
</dbReference>
<dbReference type="EMBL" id="WUUL01000013">
    <property type="protein sequence ID" value="MXQ55378.1"/>
    <property type="molecule type" value="Genomic_DNA"/>
</dbReference>
<dbReference type="Proteomes" id="UP000430692">
    <property type="component" value="Unassembled WGS sequence"/>
</dbReference>